<evidence type="ECO:0000313" key="2">
    <source>
        <dbReference type="Proteomes" id="UP000076510"/>
    </source>
</evidence>
<organism evidence="1 2">
    <name type="scientific">Rossellomorea marisflavi</name>
    <dbReference type="NCBI Taxonomy" id="189381"/>
    <lineage>
        <taxon>Bacteria</taxon>
        <taxon>Bacillati</taxon>
        <taxon>Bacillota</taxon>
        <taxon>Bacilli</taxon>
        <taxon>Bacillales</taxon>
        <taxon>Bacillaceae</taxon>
        <taxon>Rossellomorea</taxon>
    </lineage>
</organism>
<dbReference type="EMBL" id="LQQY01000016">
    <property type="protein sequence ID" value="KZE48740.1"/>
    <property type="molecule type" value="Genomic_DNA"/>
</dbReference>
<proteinExistence type="predicted"/>
<evidence type="ECO:0000313" key="1">
    <source>
        <dbReference type="EMBL" id="KZE48740.1"/>
    </source>
</evidence>
<protein>
    <submittedName>
        <fullName evidence="1">Uncharacterized protein</fullName>
    </submittedName>
</protein>
<dbReference type="AlphaFoldDB" id="A0A161TDH3"/>
<gene>
    <name evidence="1" type="ORF">AV649_19400</name>
</gene>
<sequence>MQTRLHYKVVLVYQMFPSLAMQFLFNHKKRLGQNKTKKVMTNNQYGFFIPLMISVQDFAFRG</sequence>
<accession>A0A161TDH3</accession>
<reference evidence="2" key="1">
    <citation type="submission" date="2016-01" db="EMBL/GenBank/DDBJ databases">
        <title>Whole genome sequencing of Bhargavaea cecembensis T14.</title>
        <authorList>
            <person name="Hong K.W."/>
        </authorList>
    </citation>
    <scope>NUCLEOTIDE SEQUENCE [LARGE SCALE GENOMIC DNA]</scope>
    <source>
        <strain evidence="2">M19</strain>
    </source>
</reference>
<comment type="caution">
    <text evidence="1">The sequence shown here is derived from an EMBL/GenBank/DDBJ whole genome shotgun (WGS) entry which is preliminary data.</text>
</comment>
<dbReference type="Proteomes" id="UP000076510">
    <property type="component" value="Unassembled WGS sequence"/>
</dbReference>
<name>A0A161TDH3_9BACI</name>